<evidence type="ECO:0000313" key="2">
    <source>
        <dbReference type="Proteomes" id="UP000828048"/>
    </source>
</evidence>
<proteinExistence type="predicted"/>
<reference evidence="1 2" key="1">
    <citation type="journal article" date="2021" name="Hortic Res">
        <title>High-quality reference genome and annotation aids understanding of berry development for evergreen blueberry (Vaccinium darrowii).</title>
        <authorList>
            <person name="Yu J."/>
            <person name="Hulse-Kemp A.M."/>
            <person name="Babiker E."/>
            <person name="Staton M."/>
        </authorList>
    </citation>
    <scope>NUCLEOTIDE SEQUENCE [LARGE SCALE GENOMIC DNA]</scope>
    <source>
        <strain evidence="2">cv. NJ 8807/NJ 8810</strain>
        <tissue evidence="1">Young leaf</tissue>
    </source>
</reference>
<dbReference type="EMBL" id="CM037155">
    <property type="protein sequence ID" value="KAH7846338.1"/>
    <property type="molecule type" value="Genomic_DNA"/>
</dbReference>
<name>A0ACB7XYJ6_9ERIC</name>
<evidence type="ECO:0000313" key="1">
    <source>
        <dbReference type="EMBL" id="KAH7846338.1"/>
    </source>
</evidence>
<sequence length="311" mass="35341">MSMESGNGDQHEGEGSGQGIRAIERILAAMARQSEQHTAFVLWQNQQATTAGSGTGLLEKFKKLFTTEFEGSIHPVDAENWLKGVERVLVAMAVTDEQRVTLATFSLKGEALVWWEAIQRQLTAPLPGVQPPVPQVVTWERFVKAFNDQYFPEAYRFEQEATFIALDQKKEKMTVPEYEAKFNALSWYASDLVDTDEKKCRRFKAGLETNVRTRLTSYRHESYANLVDMARQVCKDVEQMLNEREQIKRIKTEASQASRASKFGGYYKSDSKFQHQKGRNDSKQQSGQGQVTSRPSIDVVRRSTVSGIVRR</sequence>
<dbReference type="Proteomes" id="UP000828048">
    <property type="component" value="Chromosome 5"/>
</dbReference>
<keyword evidence="2" id="KW-1185">Reference proteome</keyword>
<gene>
    <name evidence="1" type="ORF">Vadar_012677</name>
</gene>
<accession>A0ACB7XYJ6</accession>
<protein>
    <submittedName>
        <fullName evidence="1">Uncharacterized protein</fullName>
    </submittedName>
</protein>
<organism evidence="1 2">
    <name type="scientific">Vaccinium darrowii</name>
    <dbReference type="NCBI Taxonomy" id="229202"/>
    <lineage>
        <taxon>Eukaryota</taxon>
        <taxon>Viridiplantae</taxon>
        <taxon>Streptophyta</taxon>
        <taxon>Embryophyta</taxon>
        <taxon>Tracheophyta</taxon>
        <taxon>Spermatophyta</taxon>
        <taxon>Magnoliopsida</taxon>
        <taxon>eudicotyledons</taxon>
        <taxon>Gunneridae</taxon>
        <taxon>Pentapetalae</taxon>
        <taxon>asterids</taxon>
        <taxon>Ericales</taxon>
        <taxon>Ericaceae</taxon>
        <taxon>Vaccinioideae</taxon>
        <taxon>Vaccinieae</taxon>
        <taxon>Vaccinium</taxon>
    </lineage>
</organism>
<comment type="caution">
    <text evidence="1">The sequence shown here is derived from an EMBL/GenBank/DDBJ whole genome shotgun (WGS) entry which is preliminary data.</text>
</comment>